<reference evidence="2 3" key="1">
    <citation type="submission" date="2014-04" db="EMBL/GenBank/DDBJ databases">
        <title>Evolutionary Origins and Diversification of the Mycorrhizal Mutualists.</title>
        <authorList>
            <consortium name="DOE Joint Genome Institute"/>
            <consortium name="Mycorrhizal Genomics Consortium"/>
            <person name="Kohler A."/>
            <person name="Kuo A."/>
            <person name="Nagy L.G."/>
            <person name="Floudas D."/>
            <person name="Copeland A."/>
            <person name="Barry K.W."/>
            <person name="Cichocki N."/>
            <person name="Veneault-Fourrey C."/>
            <person name="LaButti K."/>
            <person name="Lindquist E.A."/>
            <person name="Lipzen A."/>
            <person name="Lundell T."/>
            <person name="Morin E."/>
            <person name="Murat C."/>
            <person name="Riley R."/>
            <person name="Ohm R."/>
            <person name="Sun H."/>
            <person name="Tunlid A."/>
            <person name="Henrissat B."/>
            <person name="Grigoriev I.V."/>
            <person name="Hibbett D.S."/>
            <person name="Martin F."/>
        </authorList>
    </citation>
    <scope>NUCLEOTIDE SEQUENCE [LARGE SCALE GENOMIC DNA]</scope>
    <source>
        <strain evidence="2 3">Koide BX008</strain>
    </source>
</reference>
<evidence type="ECO:0000313" key="3">
    <source>
        <dbReference type="Proteomes" id="UP000054549"/>
    </source>
</evidence>
<organism evidence="2 3">
    <name type="scientific">Amanita muscaria (strain Koide BX008)</name>
    <dbReference type="NCBI Taxonomy" id="946122"/>
    <lineage>
        <taxon>Eukaryota</taxon>
        <taxon>Fungi</taxon>
        <taxon>Dikarya</taxon>
        <taxon>Basidiomycota</taxon>
        <taxon>Agaricomycotina</taxon>
        <taxon>Agaricomycetes</taxon>
        <taxon>Agaricomycetidae</taxon>
        <taxon>Agaricales</taxon>
        <taxon>Pluteineae</taxon>
        <taxon>Amanitaceae</taxon>
        <taxon>Amanita</taxon>
    </lineage>
</organism>
<keyword evidence="3" id="KW-1185">Reference proteome</keyword>
<dbReference type="EMBL" id="KN818314">
    <property type="protein sequence ID" value="KIL59498.1"/>
    <property type="molecule type" value="Genomic_DNA"/>
</dbReference>
<sequence length="97" mass="11101">MSSNSCTSTECITVLLKERRMGDNVFSASVTLLVYEYFLTIDLEIKHIWSSRLTIVNSLYYTVKYGVVIECIMNAIQQTTNMSIAHCRTAFWVRCCA</sequence>
<dbReference type="Pfam" id="PF20151">
    <property type="entry name" value="DUF6533"/>
    <property type="match status" value="1"/>
</dbReference>
<dbReference type="InterPro" id="IPR045340">
    <property type="entry name" value="DUF6533"/>
</dbReference>
<name>A0A0C2WT63_AMAMK</name>
<protein>
    <recommendedName>
        <fullName evidence="1">DUF6533 domain-containing protein</fullName>
    </recommendedName>
</protein>
<evidence type="ECO:0000259" key="1">
    <source>
        <dbReference type="Pfam" id="PF20151"/>
    </source>
</evidence>
<evidence type="ECO:0000313" key="2">
    <source>
        <dbReference type="EMBL" id="KIL59498.1"/>
    </source>
</evidence>
<dbReference type="Proteomes" id="UP000054549">
    <property type="component" value="Unassembled WGS sequence"/>
</dbReference>
<dbReference type="InParanoid" id="A0A0C2WT63"/>
<dbReference type="HOGENOM" id="CLU_2346235_0_0_1"/>
<gene>
    <name evidence="2" type="ORF">M378DRAFT_169142</name>
</gene>
<proteinExistence type="predicted"/>
<accession>A0A0C2WT63</accession>
<dbReference type="OrthoDB" id="2958007at2759"/>
<dbReference type="AlphaFoldDB" id="A0A0C2WT63"/>
<feature type="domain" description="DUF6533" evidence="1">
    <location>
        <begin position="28"/>
        <end position="68"/>
    </location>
</feature>